<dbReference type="InterPro" id="IPR005828">
    <property type="entry name" value="MFS_sugar_transport-like"/>
</dbReference>
<feature type="transmembrane region" description="Helical" evidence="5">
    <location>
        <begin position="148"/>
        <end position="169"/>
    </location>
</feature>
<comment type="caution">
    <text evidence="6">The sequence shown here is derived from an EMBL/GenBank/DDBJ whole genome shotgun (WGS) entry which is preliminary data.</text>
</comment>
<dbReference type="AlphaFoldDB" id="A0AAN8PUR4"/>
<dbReference type="GO" id="GO:0016020">
    <property type="term" value="C:membrane"/>
    <property type="evidence" value="ECO:0007669"/>
    <property type="project" value="UniProtKB-SubCell"/>
</dbReference>
<dbReference type="GO" id="GO:0022857">
    <property type="term" value="F:transmembrane transporter activity"/>
    <property type="evidence" value="ECO:0007669"/>
    <property type="project" value="InterPro"/>
</dbReference>
<evidence type="ECO:0000256" key="2">
    <source>
        <dbReference type="ARBA" id="ARBA00022692"/>
    </source>
</evidence>
<dbReference type="Pfam" id="PF00083">
    <property type="entry name" value="Sugar_tr"/>
    <property type="match status" value="1"/>
</dbReference>
<evidence type="ECO:0000256" key="1">
    <source>
        <dbReference type="ARBA" id="ARBA00004141"/>
    </source>
</evidence>
<dbReference type="SUPFAM" id="SSF103473">
    <property type="entry name" value="MFS general substrate transporter"/>
    <property type="match status" value="1"/>
</dbReference>
<dbReference type="Gene3D" id="1.20.1250.20">
    <property type="entry name" value="MFS general substrate transporter like domains"/>
    <property type="match status" value="1"/>
</dbReference>
<evidence type="ECO:0000313" key="7">
    <source>
        <dbReference type="Proteomes" id="UP001347796"/>
    </source>
</evidence>
<feature type="transmembrane region" description="Helical" evidence="5">
    <location>
        <begin position="322"/>
        <end position="341"/>
    </location>
</feature>
<reference evidence="6 7" key="1">
    <citation type="submission" date="2024-01" db="EMBL/GenBank/DDBJ databases">
        <title>The genome of the rayed Mediterranean limpet Patella caerulea (Linnaeus, 1758).</title>
        <authorList>
            <person name="Anh-Thu Weber A."/>
            <person name="Halstead-Nussloch G."/>
        </authorList>
    </citation>
    <scope>NUCLEOTIDE SEQUENCE [LARGE SCALE GENOMIC DNA]</scope>
    <source>
        <strain evidence="6">AATW-2023a</strain>
        <tissue evidence="6">Whole specimen</tissue>
    </source>
</reference>
<feature type="transmembrane region" description="Helical" evidence="5">
    <location>
        <begin position="12"/>
        <end position="33"/>
    </location>
</feature>
<dbReference type="EMBL" id="JAZGQO010000010">
    <property type="protein sequence ID" value="KAK6176970.1"/>
    <property type="molecule type" value="Genomic_DNA"/>
</dbReference>
<evidence type="ECO:0000256" key="5">
    <source>
        <dbReference type="SAM" id="Phobius"/>
    </source>
</evidence>
<proteinExistence type="predicted"/>
<keyword evidence="3 5" id="KW-1133">Transmembrane helix</keyword>
<keyword evidence="7" id="KW-1185">Reference proteome</keyword>
<comment type="subcellular location">
    <subcellularLocation>
        <location evidence="1">Membrane</location>
        <topology evidence="1">Multi-pass membrane protein</topology>
    </subcellularLocation>
</comment>
<evidence type="ECO:0000256" key="3">
    <source>
        <dbReference type="ARBA" id="ARBA00022989"/>
    </source>
</evidence>
<dbReference type="InterPro" id="IPR036259">
    <property type="entry name" value="MFS_trans_sf"/>
</dbReference>
<gene>
    <name evidence="6" type="ORF">SNE40_015168</name>
</gene>
<evidence type="ECO:0008006" key="8">
    <source>
        <dbReference type="Google" id="ProtNLM"/>
    </source>
</evidence>
<feature type="transmembrane region" description="Helical" evidence="5">
    <location>
        <begin position="347"/>
        <end position="369"/>
    </location>
</feature>
<dbReference type="Proteomes" id="UP001347796">
    <property type="component" value="Unassembled WGS sequence"/>
</dbReference>
<keyword evidence="4 5" id="KW-0472">Membrane</keyword>
<dbReference type="PANTHER" id="PTHR24064">
    <property type="entry name" value="SOLUTE CARRIER FAMILY 22 MEMBER"/>
    <property type="match status" value="1"/>
</dbReference>
<accession>A0AAN8PUR4</accession>
<evidence type="ECO:0000313" key="6">
    <source>
        <dbReference type="EMBL" id="KAK6176970.1"/>
    </source>
</evidence>
<feature type="transmembrane region" description="Helical" evidence="5">
    <location>
        <begin position="232"/>
        <end position="250"/>
    </location>
</feature>
<feature type="transmembrane region" description="Helical" evidence="5">
    <location>
        <begin position="116"/>
        <end position="136"/>
    </location>
</feature>
<feature type="transmembrane region" description="Helical" evidence="5">
    <location>
        <begin position="205"/>
        <end position="226"/>
    </location>
</feature>
<name>A0AAN8PUR4_PATCE</name>
<evidence type="ECO:0000256" key="4">
    <source>
        <dbReference type="ARBA" id="ARBA00023136"/>
    </source>
</evidence>
<feature type="transmembrane region" description="Helical" evidence="5">
    <location>
        <begin position="381"/>
        <end position="401"/>
    </location>
</feature>
<sequence length="533" mass="59762">MHLDELMIDIGDFGWYQIVIVACFLSTKIPVAFTMLEMAFTGFIPDWWCESMPTSGLVSNGNNQTAYLVTNGNMSKHSISLNQCYDTDNATFCKRNFDMSKRTIVNEWDLVCENRWISFTITSVQMAGALVGATIVSYTGDRFGRRRTLYVVQLLHLIFLGICAASQSWHLFTAMRFGIGLSAGATIVVSFPASIEFVGKKWRALLGAYPVWAGAAPFLPLITWLFPNWRHFEIIVCIISFPICLGFFIVPESIRWLTVKGKLKEAAAVACKIARKNKKTEPNTDILELVAEDERRINKTYSSYTHLDLFRDKRMALITLRIWYSWFTSAVCYWCLILGVQNMSGNFYLNFFLVSIVEIPASLLVLLFVNRKRFGRRWSTAMANMGVALGAFGAIIASLTAPPEHKAYYVSICAMISKFCTTCGWSCMSPFTAELYPTVIRNLGYGCAGTVSRIGGVFASQVISLAVKGGYVPYVIICILMAIDTCSVLTLPETRGEALEDTLSTEKKFNLPLSEYKEVLQPVKEPEKQNFNV</sequence>
<feature type="transmembrane region" description="Helical" evidence="5">
    <location>
        <begin position="175"/>
        <end position="193"/>
    </location>
</feature>
<protein>
    <recommendedName>
        <fullName evidence="8">Major facilitator superfamily (MFS) profile domain-containing protein</fullName>
    </recommendedName>
</protein>
<keyword evidence="2 5" id="KW-0812">Transmembrane</keyword>
<organism evidence="6 7">
    <name type="scientific">Patella caerulea</name>
    <name type="common">Rayed Mediterranean limpet</name>
    <dbReference type="NCBI Taxonomy" id="87958"/>
    <lineage>
        <taxon>Eukaryota</taxon>
        <taxon>Metazoa</taxon>
        <taxon>Spiralia</taxon>
        <taxon>Lophotrochozoa</taxon>
        <taxon>Mollusca</taxon>
        <taxon>Gastropoda</taxon>
        <taxon>Patellogastropoda</taxon>
        <taxon>Patelloidea</taxon>
        <taxon>Patellidae</taxon>
        <taxon>Patella</taxon>
    </lineage>
</organism>